<organism evidence="1 2">
    <name type="scientific">Gigaspora margarita</name>
    <dbReference type="NCBI Taxonomy" id="4874"/>
    <lineage>
        <taxon>Eukaryota</taxon>
        <taxon>Fungi</taxon>
        <taxon>Fungi incertae sedis</taxon>
        <taxon>Mucoromycota</taxon>
        <taxon>Glomeromycotina</taxon>
        <taxon>Glomeromycetes</taxon>
        <taxon>Diversisporales</taxon>
        <taxon>Gigasporaceae</taxon>
        <taxon>Gigaspora</taxon>
    </lineage>
</organism>
<keyword evidence="2" id="KW-1185">Reference proteome</keyword>
<feature type="non-terminal residue" evidence="1">
    <location>
        <position position="145"/>
    </location>
</feature>
<protein>
    <submittedName>
        <fullName evidence="1">8079_t:CDS:1</fullName>
    </submittedName>
</protein>
<evidence type="ECO:0000313" key="2">
    <source>
        <dbReference type="Proteomes" id="UP000789901"/>
    </source>
</evidence>
<gene>
    <name evidence="1" type="ORF">GMARGA_LOCUS33362</name>
</gene>
<proteinExistence type="predicted"/>
<evidence type="ECO:0000313" key="1">
    <source>
        <dbReference type="EMBL" id="CAG8837133.1"/>
    </source>
</evidence>
<dbReference type="EMBL" id="CAJVQB010055166">
    <property type="protein sequence ID" value="CAG8837133.1"/>
    <property type="molecule type" value="Genomic_DNA"/>
</dbReference>
<accession>A0ABN7WQB8</accession>
<comment type="caution">
    <text evidence="1">The sequence shown here is derived from an EMBL/GenBank/DDBJ whole genome shotgun (WGS) entry which is preliminary data.</text>
</comment>
<dbReference type="Proteomes" id="UP000789901">
    <property type="component" value="Unassembled WGS sequence"/>
</dbReference>
<sequence length="145" mass="17125">QSNTLKNKEIPRRIKEIINLIYNKVLNKIENISSLDQFIIGTSGGGKLTKNIYILEELKNHITKIKTIYEETNENYYQDIINRIKLLTDKEEFKDNKKFDKKICILDNKYLKKDKKMDDKTTITISDDDNSLQKLYKNIIIATKH</sequence>
<reference evidence="1 2" key="1">
    <citation type="submission" date="2021-06" db="EMBL/GenBank/DDBJ databases">
        <authorList>
            <person name="Kallberg Y."/>
            <person name="Tangrot J."/>
            <person name="Rosling A."/>
        </authorList>
    </citation>
    <scope>NUCLEOTIDE SEQUENCE [LARGE SCALE GENOMIC DNA]</scope>
    <source>
        <strain evidence="1 2">120-4 pot B 10/14</strain>
    </source>
</reference>
<feature type="non-terminal residue" evidence="1">
    <location>
        <position position="1"/>
    </location>
</feature>
<name>A0ABN7WQB8_GIGMA</name>